<dbReference type="Proteomes" id="UP000053599">
    <property type="component" value="Unassembled WGS sequence"/>
</dbReference>
<dbReference type="EMBL" id="JAVRRF010000005">
    <property type="protein sequence ID" value="KAK5065668.1"/>
    <property type="molecule type" value="Genomic_DNA"/>
</dbReference>
<evidence type="ECO:0000313" key="4">
    <source>
        <dbReference type="Proteomes" id="UP000053599"/>
    </source>
</evidence>
<feature type="compositionally biased region" description="Low complexity" evidence="1">
    <location>
        <begin position="77"/>
        <end position="92"/>
    </location>
</feature>
<dbReference type="OrthoDB" id="5388207at2759"/>
<organism evidence="3 4">
    <name type="scientific">Exophiala sideris</name>
    <dbReference type="NCBI Taxonomy" id="1016849"/>
    <lineage>
        <taxon>Eukaryota</taxon>
        <taxon>Fungi</taxon>
        <taxon>Dikarya</taxon>
        <taxon>Ascomycota</taxon>
        <taxon>Pezizomycotina</taxon>
        <taxon>Eurotiomycetes</taxon>
        <taxon>Chaetothyriomycetidae</taxon>
        <taxon>Chaetothyriales</taxon>
        <taxon>Herpotrichiellaceae</taxon>
        <taxon>Exophiala</taxon>
    </lineage>
</organism>
<feature type="region of interest" description="Disordered" evidence="1">
    <location>
        <begin position="1"/>
        <end position="155"/>
    </location>
</feature>
<reference evidence="2 5" key="2">
    <citation type="submission" date="2023-08" db="EMBL/GenBank/DDBJ databases">
        <title>Black Yeasts Isolated from many extreme environments.</title>
        <authorList>
            <person name="Coleine C."/>
            <person name="Stajich J.E."/>
            <person name="Selbmann L."/>
        </authorList>
    </citation>
    <scope>NUCLEOTIDE SEQUENCE [LARGE SCALE GENOMIC DNA]</scope>
    <source>
        <strain evidence="2 5">CCFEE 6328</strain>
    </source>
</reference>
<gene>
    <name evidence="2" type="ORF">LTR69_003217</name>
    <name evidence="3" type="ORF">PV11_03087</name>
</gene>
<evidence type="ECO:0000313" key="2">
    <source>
        <dbReference type="EMBL" id="KAK5065668.1"/>
    </source>
</evidence>
<name>A0A0D1ZL97_9EURO</name>
<feature type="compositionally biased region" description="Basic residues" evidence="1">
    <location>
        <begin position="144"/>
        <end position="155"/>
    </location>
</feature>
<keyword evidence="5" id="KW-1185">Reference proteome</keyword>
<dbReference type="AlphaFoldDB" id="A0A0D1ZL97"/>
<proteinExistence type="predicted"/>
<dbReference type="Proteomes" id="UP001345691">
    <property type="component" value="Unassembled WGS sequence"/>
</dbReference>
<feature type="compositionally biased region" description="Basic and acidic residues" evidence="1">
    <location>
        <begin position="95"/>
        <end position="104"/>
    </location>
</feature>
<reference evidence="3 4" key="1">
    <citation type="submission" date="2015-01" db="EMBL/GenBank/DDBJ databases">
        <title>The Genome Sequence of Exophiala sideris CBS121828.</title>
        <authorList>
            <consortium name="The Broad Institute Genomics Platform"/>
            <person name="Cuomo C."/>
            <person name="de Hoog S."/>
            <person name="Gorbushina A."/>
            <person name="Stielow B."/>
            <person name="Teixiera M."/>
            <person name="Abouelleil A."/>
            <person name="Chapman S.B."/>
            <person name="Priest M."/>
            <person name="Young S.K."/>
            <person name="Wortman J."/>
            <person name="Nusbaum C."/>
            <person name="Birren B."/>
        </authorList>
    </citation>
    <scope>NUCLEOTIDE SEQUENCE [LARGE SCALE GENOMIC DNA]</scope>
    <source>
        <strain evidence="3 4">CBS 121828</strain>
    </source>
</reference>
<protein>
    <submittedName>
        <fullName evidence="3">Uncharacterized protein</fullName>
    </submittedName>
</protein>
<sequence>MPEGIYADVTSDGAPQSGEEPVSGLQGKGTVTEPYDQGNADDPVRTGEEPPSGIQGKGTTTEPYDGGNAPENPIDPASTTTSSADASTTLTSGKGADERGRDGLKPPAKAPIEERELSPGSLPDGTHVQTSGDRGETYEPGKFSKLKGKMGFGKH</sequence>
<accession>A0A0D1ZL97</accession>
<evidence type="ECO:0000313" key="3">
    <source>
        <dbReference type="EMBL" id="KIV87548.1"/>
    </source>
</evidence>
<dbReference type="EMBL" id="KN846951">
    <property type="protein sequence ID" value="KIV87548.1"/>
    <property type="molecule type" value="Genomic_DNA"/>
</dbReference>
<evidence type="ECO:0000256" key="1">
    <source>
        <dbReference type="SAM" id="MobiDB-lite"/>
    </source>
</evidence>
<dbReference type="HOGENOM" id="CLU_112528_0_0_1"/>
<dbReference type="STRING" id="1016849.A0A0D1ZL97"/>
<evidence type="ECO:0000313" key="5">
    <source>
        <dbReference type="Proteomes" id="UP001345691"/>
    </source>
</evidence>